<dbReference type="VEuPathDB" id="FungiDB:AAP_00176"/>
<dbReference type="OrthoDB" id="2270193at2759"/>
<dbReference type="GO" id="GO:0044027">
    <property type="term" value="P:negative regulation of gene expression via chromosomal CpG island methylation"/>
    <property type="evidence" value="ECO:0007669"/>
    <property type="project" value="TreeGrafter"/>
</dbReference>
<dbReference type="InterPro" id="IPR045134">
    <property type="entry name" value="UHRF1/2-like"/>
</dbReference>
<dbReference type="InterPro" id="IPR003105">
    <property type="entry name" value="SRA_YDG"/>
</dbReference>
<feature type="region of interest" description="Disordered" evidence="3">
    <location>
        <begin position="26"/>
        <end position="75"/>
    </location>
</feature>
<evidence type="ECO:0000313" key="5">
    <source>
        <dbReference type="EMBL" id="KZZ97915.1"/>
    </source>
</evidence>
<dbReference type="GO" id="GO:0005634">
    <property type="term" value="C:nucleus"/>
    <property type="evidence" value="ECO:0007669"/>
    <property type="project" value="UniProtKB-SubCell"/>
</dbReference>
<dbReference type="PANTHER" id="PTHR14140:SF27">
    <property type="entry name" value="OS04G0289800 PROTEIN"/>
    <property type="match status" value="1"/>
</dbReference>
<evidence type="ECO:0000256" key="2">
    <source>
        <dbReference type="PROSITE-ProRule" id="PRU00358"/>
    </source>
</evidence>
<name>A0A168DMP1_9EURO</name>
<keyword evidence="1 2" id="KW-0539">Nucleus</keyword>
<dbReference type="AlphaFoldDB" id="A0A168DMP1"/>
<evidence type="ECO:0000256" key="1">
    <source>
        <dbReference type="ARBA" id="ARBA00023242"/>
    </source>
</evidence>
<dbReference type="Proteomes" id="UP000242877">
    <property type="component" value="Unassembled WGS sequence"/>
</dbReference>
<sequence>MSAYSRSRSTSTDSLFEDATGEFDHLIVTTPRSSSSPPAASSSTSRRRPAKVTKRPKSPPSWITPEQAARAERRTTDSGAVSIVLDCRPRFLTRSDEELLDIFPAFEQWQNRQDDRDNSMNIILKRIFCDVDRLRCSDLRGRTELLNRLLDRDNGLQKIADAENGLYWVSADLHELLSRWRRGDLDPYILRGIETRKSLKDGRISRAEDRRFRFKREANKQGHNGLQIGQWWPLRLAMLRDGAHGSAEGGIAGNEYLGAVSCVIGGGASREIDHDYPDVDMGDRVLYCSTVHGNGLMTKHTKLMLRAYHNSNPVRLFRGAKLRSKYAPSTGIRYDGLYKIQSFEELDKKTKLYRFTMQREPGQCPIRYKGLEVRPTKSENRQWELCLTNQSKANPIQRAT</sequence>
<accession>A0A168DMP1</accession>
<comment type="subcellular location">
    <subcellularLocation>
        <location evidence="2">Nucleus</location>
    </subcellularLocation>
</comment>
<gene>
    <name evidence="5" type="ORF">AAP_00176</name>
</gene>
<dbReference type="GO" id="GO:0016567">
    <property type="term" value="P:protein ubiquitination"/>
    <property type="evidence" value="ECO:0007669"/>
    <property type="project" value="TreeGrafter"/>
</dbReference>
<dbReference type="InterPro" id="IPR036987">
    <property type="entry name" value="SRA-YDG_sf"/>
</dbReference>
<dbReference type="Gene3D" id="2.30.280.10">
    <property type="entry name" value="SRA-YDG"/>
    <property type="match status" value="1"/>
</dbReference>
<dbReference type="PANTHER" id="PTHR14140">
    <property type="entry name" value="E3 UBIQUITIN-PROTEIN LIGASE UHRF-RELATED"/>
    <property type="match status" value="1"/>
</dbReference>
<feature type="domain" description="YDG" evidence="4">
    <location>
        <begin position="221"/>
        <end position="359"/>
    </location>
</feature>
<dbReference type="SUPFAM" id="SSF88697">
    <property type="entry name" value="PUA domain-like"/>
    <property type="match status" value="1"/>
</dbReference>
<evidence type="ECO:0000259" key="4">
    <source>
        <dbReference type="PROSITE" id="PS51015"/>
    </source>
</evidence>
<dbReference type="PROSITE" id="PS51015">
    <property type="entry name" value="YDG"/>
    <property type="match status" value="1"/>
</dbReference>
<comment type="caution">
    <text evidence="5">The sequence shown here is derived from an EMBL/GenBank/DDBJ whole genome shotgun (WGS) entry which is preliminary data.</text>
</comment>
<evidence type="ECO:0000256" key="3">
    <source>
        <dbReference type="SAM" id="MobiDB-lite"/>
    </source>
</evidence>
<keyword evidence="6" id="KW-1185">Reference proteome</keyword>
<proteinExistence type="predicted"/>
<reference evidence="5 6" key="1">
    <citation type="journal article" date="2016" name="Genome Biol. Evol.">
        <title>Divergent and convergent evolution of fungal pathogenicity.</title>
        <authorList>
            <person name="Shang Y."/>
            <person name="Xiao G."/>
            <person name="Zheng P."/>
            <person name="Cen K."/>
            <person name="Zhan S."/>
            <person name="Wang C."/>
        </authorList>
    </citation>
    <scope>NUCLEOTIDE SEQUENCE [LARGE SCALE GENOMIC DNA]</scope>
    <source>
        <strain evidence="5 6">ARSEF 7405</strain>
    </source>
</reference>
<dbReference type="EMBL" id="AZGZ01000001">
    <property type="protein sequence ID" value="KZZ97915.1"/>
    <property type="molecule type" value="Genomic_DNA"/>
</dbReference>
<dbReference type="GO" id="GO:0061630">
    <property type="term" value="F:ubiquitin protein ligase activity"/>
    <property type="evidence" value="ECO:0007669"/>
    <property type="project" value="TreeGrafter"/>
</dbReference>
<dbReference type="Pfam" id="PF02182">
    <property type="entry name" value="SAD_SRA"/>
    <property type="match status" value="1"/>
</dbReference>
<protein>
    <submittedName>
        <fullName evidence="5">Sra-ydg</fullName>
    </submittedName>
</protein>
<dbReference type="InterPro" id="IPR015947">
    <property type="entry name" value="PUA-like_sf"/>
</dbReference>
<evidence type="ECO:0000313" key="6">
    <source>
        <dbReference type="Proteomes" id="UP000242877"/>
    </source>
</evidence>
<dbReference type="SMART" id="SM00466">
    <property type="entry name" value="SRA"/>
    <property type="match status" value="1"/>
</dbReference>
<feature type="compositionally biased region" description="Low complexity" evidence="3">
    <location>
        <begin position="29"/>
        <end position="44"/>
    </location>
</feature>
<feature type="compositionally biased region" description="Basic residues" evidence="3">
    <location>
        <begin position="45"/>
        <end position="57"/>
    </location>
</feature>
<organism evidence="5 6">
    <name type="scientific">Ascosphaera apis ARSEF 7405</name>
    <dbReference type="NCBI Taxonomy" id="392613"/>
    <lineage>
        <taxon>Eukaryota</taxon>
        <taxon>Fungi</taxon>
        <taxon>Dikarya</taxon>
        <taxon>Ascomycota</taxon>
        <taxon>Pezizomycotina</taxon>
        <taxon>Eurotiomycetes</taxon>
        <taxon>Eurotiomycetidae</taxon>
        <taxon>Onygenales</taxon>
        <taxon>Ascosphaeraceae</taxon>
        <taxon>Ascosphaera</taxon>
    </lineage>
</organism>